<evidence type="ECO:0000313" key="2">
    <source>
        <dbReference type="Proteomes" id="UP000316852"/>
    </source>
</evidence>
<sequence>MTRQGFAKEARFESAVDPTQGNILNTLSHIRRFDTWFRGLLVLYLLSTLFLAAEHQHHRLQTDNCALCTISHTPATVASSVDHQTAPANTEYVLAITADQGWESQSHRTTRSRAPPLV</sequence>
<evidence type="ECO:0000313" key="1">
    <source>
        <dbReference type="EMBL" id="TMQ58419.1"/>
    </source>
</evidence>
<reference evidence="1 2" key="1">
    <citation type="journal article" date="2019" name="Nat. Microbiol.">
        <title>Mediterranean grassland soil C-N compound turnover is dependent on rainfall and depth, and is mediated by genomically divergent microorganisms.</title>
        <authorList>
            <person name="Diamond S."/>
            <person name="Andeer P.F."/>
            <person name="Li Z."/>
            <person name="Crits-Christoph A."/>
            <person name="Burstein D."/>
            <person name="Anantharaman K."/>
            <person name="Lane K.R."/>
            <person name="Thomas B.C."/>
            <person name="Pan C."/>
            <person name="Northen T.R."/>
            <person name="Banfield J.F."/>
        </authorList>
    </citation>
    <scope>NUCLEOTIDE SEQUENCE [LARGE SCALE GENOMIC DNA]</scope>
    <source>
        <strain evidence="1">WS_6</strain>
    </source>
</reference>
<dbReference type="Proteomes" id="UP000316852">
    <property type="component" value="Unassembled WGS sequence"/>
</dbReference>
<name>A0A538T452_UNCEI</name>
<organism evidence="1 2">
    <name type="scientific">Eiseniibacteriota bacterium</name>
    <dbReference type="NCBI Taxonomy" id="2212470"/>
    <lineage>
        <taxon>Bacteria</taxon>
        <taxon>Candidatus Eiseniibacteriota</taxon>
    </lineage>
</organism>
<comment type="caution">
    <text evidence="1">The sequence shown here is derived from an EMBL/GenBank/DDBJ whole genome shotgun (WGS) entry which is preliminary data.</text>
</comment>
<accession>A0A538T452</accession>
<protein>
    <submittedName>
        <fullName evidence="1">Uncharacterized protein</fullName>
    </submittedName>
</protein>
<gene>
    <name evidence="1" type="ORF">E6K76_07885</name>
</gene>
<dbReference type="EMBL" id="VBOW01000035">
    <property type="protein sequence ID" value="TMQ58419.1"/>
    <property type="molecule type" value="Genomic_DNA"/>
</dbReference>
<dbReference type="AlphaFoldDB" id="A0A538T452"/>
<proteinExistence type="predicted"/>